<feature type="transmembrane region" description="Helical" evidence="1">
    <location>
        <begin position="7"/>
        <end position="24"/>
    </location>
</feature>
<keyword evidence="3" id="KW-1185">Reference proteome</keyword>
<keyword evidence="1" id="KW-1133">Transmembrane helix</keyword>
<dbReference type="AlphaFoldDB" id="A0A2M9R5G1"/>
<dbReference type="OrthoDB" id="1272476at2"/>
<organism evidence="2 3">
    <name type="scientific">Avrilella dinanensis</name>
    <dbReference type="NCBI Taxonomy" id="2008672"/>
    <lineage>
        <taxon>Bacteria</taxon>
        <taxon>Pseudomonadati</taxon>
        <taxon>Bacteroidota</taxon>
        <taxon>Flavobacteriia</taxon>
        <taxon>Flavobacteriales</taxon>
        <taxon>Flavobacteriaceae</taxon>
        <taxon>Avrilella</taxon>
    </lineage>
</organism>
<dbReference type="RefSeq" id="WP_100677571.1">
    <property type="nucleotide sequence ID" value="NZ_NIPO01000001.1"/>
</dbReference>
<evidence type="ECO:0000256" key="1">
    <source>
        <dbReference type="SAM" id="Phobius"/>
    </source>
</evidence>
<keyword evidence="1" id="KW-0812">Transmembrane</keyword>
<feature type="transmembrane region" description="Helical" evidence="1">
    <location>
        <begin position="200"/>
        <end position="217"/>
    </location>
</feature>
<gene>
    <name evidence="2" type="ORF">CDL10_05295</name>
</gene>
<evidence type="ECO:0000313" key="3">
    <source>
        <dbReference type="Proteomes" id="UP000231960"/>
    </source>
</evidence>
<protein>
    <submittedName>
        <fullName evidence="2">Uncharacterized protein</fullName>
    </submittedName>
</protein>
<reference evidence="2 3" key="1">
    <citation type="submission" date="2017-06" db="EMBL/GenBank/DDBJ databases">
        <title>Description of Avrilella dinanensis gen. nov. sp. nov.</title>
        <authorList>
            <person name="Leyer C."/>
            <person name="Sassi M."/>
            <person name="Minet J."/>
            <person name="Kayal S."/>
            <person name="Cattoir V."/>
        </authorList>
    </citation>
    <scope>NUCLEOTIDE SEQUENCE [LARGE SCALE GENOMIC DNA]</scope>
    <source>
        <strain evidence="2 3">UR159</strain>
    </source>
</reference>
<accession>A0A2M9R5G1</accession>
<dbReference type="Proteomes" id="UP000231960">
    <property type="component" value="Unassembled WGS sequence"/>
</dbReference>
<evidence type="ECO:0000313" key="2">
    <source>
        <dbReference type="EMBL" id="PJR04005.1"/>
    </source>
</evidence>
<dbReference type="EMBL" id="NIPO01000001">
    <property type="protein sequence ID" value="PJR04005.1"/>
    <property type="molecule type" value="Genomic_DNA"/>
</dbReference>
<proteinExistence type="predicted"/>
<comment type="caution">
    <text evidence="2">The sequence shown here is derived from an EMBL/GenBank/DDBJ whole genome shotgun (WGS) entry which is preliminary data.</text>
</comment>
<name>A0A2M9R5G1_9FLAO</name>
<keyword evidence="1" id="KW-0472">Membrane</keyword>
<sequence>MKKLRYIPGMFSIILLPLLGYIYFQSNGYFTQLTALDFVAEGFEEMREWCEEMNNIDCGKEYDKRIYKEISLNGNKEESQKAFQYIDNFVSKVIQTEDTINGLKVHFEKDATYSEFIEVLNIFNERDARMYLLDNSTMYFVGRDLPSENIIDIDCEGPPVEYLSEERIAKINKAFEANNKDSASQQIFDNLKTQFLQNKIIYSAYFIFVFVALTYLIKRKST</sequence>